<organism evidence="2 3">
    <name type="scientific">Pleurodeles waltl</name>
    <name type="common">Iberian ribbed newt</name>
    <dbReference type="NCBI Taxonomy" id="8319"/>
    <lineage>
        <taxon>Eukaryota</taxon>
        <taxon>Metazoa</taxon>
        <taxon>Chordata</taxon>
        <taxon>Craniata</taxon>
        <taxon>Vertebrata</taxon>
        <taxon>Euteleostomi</taxon>
        <taxon>Amphibia</taxon>
        <taxon>Batrachia</taxon>
        <taxon>Caudata</taxon>
        <taxon>Salamandroidea</taxon>
        <taxon>Salamandridae</taxon>
        <taxon>Pleurodelinae</taxon>
        <taxon>Pleurodeles</taxon>
    </lineage>
</organism>
<accession>A0AAV7PAE1</accession>
<evidence type="ECO:0000256" key="1">
    <source>
        <dbReference type="SAM" id="MobiDB-lite"/>
    </source>
</evidence>
<sequence length="172" mass="17971">MVRALRSNTSTAGSGLPFLGAPETPQRPGNRIVPVPDSPFGTDFSRTLSALSLPPFRTTYGEFGFLLPRTILAPQSVPSASGSPRRAGLSPHTMRALPPSCVAGTRSSGLKPDPSSQEGEGVDRTAGRRRRADTGRLGAQGHRSDKRKSAGWVGSSSSAVGRDRSAEGTSTE</sequence>
<evidence type="ECO:0000313" key="3">
    <source>
        <dbReference type="Proteomes" id="UP001066276"/>
    </source>
</evidence>
<name>A0AAV7PAE1_PLEWA</name>
<reference evidence="2" key="1">
    <citation type="journal article" date="2022" name="bioRxiv">
        <title>Sequencing and chromosome-scale assembly of the giantPleurodeles waltlgenome.</title>
        <authorList>
            <person name="Brown T."/>
            <person name="Elewa A."/>
            <person name="Iarovenko S."/>
            <person name="Subramanian E."/>
            <person name="Araus A.J."/>
            <person name="Petzold A."/>
            <person name="Susuki M."/>
            <person name="Suzuki K.-i.T."/>
            <person name="Hayashi T."/>
            <person name="Toyoda A."/>
            <person name="Oliveira C."/>
            <person name="Osipova E."/>
            <person name="Leigh N.D."/>
            <person name="Simon A."/>
            <person name="Yun M.H."/>
        </authorList>
    </citation>
    <scope>NUCLEOTIDE SEQUENCE</scope>
    <source>
        <strain evidence="2">20211129_DDA</strain>
        <tissue evidence="2">Liver</tissue>
    </source>
</reference>
<protein>
    <submittedName>
        <fullName evidence="2">Uncharacterized protein</fullName>
    </submittedName>
</protein>
<feature type="region of interest" description="Disordered" evidence="1">
    <location>
        <begin position="75"/>
        <end position="172"/>
    </location>
</feature>
<comment type="caution">
    <text evidence="2">The sequence shown here is derived from an EMBL/GenBank/DDBJ whole genome shotgun (WGS) entry which is preliminary data.</text>
</comment>
<feature type="compositionally biased region" description="Low complexity" evidence="1">
    <location>
        <begin position="150"/>
        <end position="160"/>
    </location>
</feature>
<keyword evidence="3" id="KW-1185">Reference proteome</keyword>
<dbReference type="Proteomes" id="UP001066276">
    <property type="component" value="Chromosome 7"/>
</dbReference>
<feature type="compositionally biased region" description="Polar residues" evidence="1">
    <location>
        <begin position="1"/>
        <end position="13"/>
    </location>
</feature>
<proteinExistence type="predicted"/>
<dbReference type="EMBL" id="JANPWB010000011">
    <property type="protein sequence ID" value="KAJ1124679.1"/>
    <property type="molecule type" value="Genomic_DNA"/>
</dbReference>
<evidence type="ECO:0000313" key="2">
    <source>
        <dbReference type="EMBL" id="KAJ1124679.1"/>
    </source>
</evidence>
<dbReference type="AlphaFoldDB" id="A0AAV7PAE1"/>
<feature type="region of interest" description="Disordered" evidence="1">
    <location>
        <begin position="1"/>
        <end position="33"/>
    </location>
</feature>
<gene>
    <name evidence="2" type="ORF">NDU88_003128</name>
</gene>